<protein>
    <submittedName>
        <fullName evidence="1">Uncharacterized protein</fullName>
    </submittedName>
</protein>
<reference evidence="1 2" key="1">
    <citation type="submission" date="2018-11" db="EMBL/GenBank/DDBJ databases">
        <authorList>
            <consortium name="Pathogen Informatics"/>
        </authorList>
    </citation>
    <scope>NUCLEOTIDE SEQUENCE [LARGE SCALE GENOMIC DNA]</scope>
</reference>
<dbReference type="EMBL" id="UYYB01109443">
    <property type="protein sequence ID" value="VDM80662.1"/>
    <property type="molecule type" value="Genomic_DNA"/>
</dbReference>
<gene>
    <name evidence="1" type="ORF">SVUK_LOCUS15660</name>
</gene>
<evidence type="ECO:0000313" key="2">
    <source>
        <dbReference type="Proteomes" id="UP000270094"/>
    </source>
</evidence>
<evidence type="ECO:0000313" key="1">
    <source>
        <dbReference type="EMBL" id="VDM80662.1"/>
    </source>
</evidence>
<keyword evidence="2" id="KW-1185">Reference proteome</keyword>
<accession>A0A3P7LNE9</accession>
<sequence length="96" mass="11268">MTNPFRAEVTMMERDLIWDDTLDSSEGARQEDPHKLYFVLSSDPQLDWDGELNIYLKIKHNCFDDGNSSIEIKHYVKDYLIVSHHREDILDDIVLG</sequence>
<dbReference type="AlphaFoldDB" id="A0A3P7LNE9"/>
<dbReference type="Proteomes" id="UP000270094">
    <property type="component" value="Unassembled WGS sequence"/>
</dbReference>
<proteinExistence type="predicted"/>
<organism evidence="1 2">
    <name type="scientific">Strongylus vulgaris</name>
    <name type="common">Blood worm</name>
    <dbReference type="NCBI Taxonomy" id="40348"/>
    <lineage>
        <taxon>Eukaryota</taxon>
        <taxon>Metazoa</taxon>
        <taxon>Ecdysozoa</taxon>
        <taxon>Nematoda</taxon>
        <taxon>Chromadorea</taxon>
        <taxon>Rhabditida</taxon>
        <taxon>Rhabditina</taxon>
        <taxon>Rhabditomorpha</taxon>
        <taxon>Strongyloidea</taxon>
        <taxon>Strongylidae</taxon>
        <taxon>Strongylus</taxon>
    </lineage>
</organism>
<name>A0A3P7LNE9_STRVU</name>